<dbReference type="OrthoDB" id="5579028at2759"/>
<proteinExistence type="predicted"/>
<accession>A0A9W8CMW6</accession>
<name>A0A9W8CMW6_9FUNG</name>
<comment type="caution">
    <text evidence="2">The sequence shown here is derived from an EMBL/GenBank/DDBJ whole genome shotgun (WGS) entry which is preliminary data.</text>
</comment>
<keyword evidence="3" id="KW-1185">Reference proteome</keyword>
<reference evidence="2" key="1">
    <citation type="submission" date="2022-07" db="EMBL/GenBank/DDBJ databases">
        <title>Phylogenomic reconstructions and comparative analyses of Kickxellomycotina fungi.</title>
        <authorList>
            <person name="Reynolds N.K."/>
            <person name="Stajich J.E."/>
            <person name="Barry K."/>
            <person name="Grigoriev I.V."/>
            <person name="Crous P."/>
            <person name="Smith M.E."/>
        </authorList>
    </citation>
    <scope>NUCLEOTIDE SEQUENCE</scope>
    <source>
        <strain evidence="2">BCRC 34381</strain>
    </source>
</reference>
<evidence type="ECO:0000313" key="2">
    <source>
        <dbReference type="EMBL" id="KAJ1719575.1"/>
    </source>
</evidence>
<dbReference type="EMBL" id="JANBOI010002857">
    <property type="protein sequence ID" value="KAJ1719575.1"/>
    <property type="molecule type" value="Genomic_DNA"/>
</dbReference>
<dbReference type="Proteomes" id="UP001143981">
    <property type="component" value="Unassembled WGS sequence"/>
</dbReference>
<keyword evidence="1" id="KW-0175">Coiled coil</keyword>
<feature type="coiled-coil region" evidence="1">
    <location>
        <begin position="132"/>
        <end position="166"/>
    </location>
</feature>
<gene>
    <name evidence="2" type="ORF">LPJ61_006283</name>
</gene>
<feature type="non-terminal residue" evidence="2">
    <location>
        <position position="435"/>
    </location>
</feature>
<sequence>MAGELTADQAAQRLLVLVDVLEERRLSPQRQKGSAQKHRLNASSISWAFHESADTTGLLRWIVDNVDARKNGLTSGELELLAHLERAGYSVDSSDDTARAVAPGFELAAQKPKVEARIARLELYTDTARSQGVVLANRADQMSRELAELQEEEERLRRTVRSSDTEVARLVTAYKGVLDEASLAAKTLEARLRAGAPMSPASSYFYQCAGRIAGLGDSTRGHLESLGRQLGEQLAKADKLPSPWRDFEPFATRSVSDLLALATEEHARISKSTPGLVAAKLELDIACRLVRAIGEEADKVRGHGSDRVLQRCQATATSGDGRSFDEQLQTVVSEHAARMAASVHERAGTAPEQPEMRQTLVRLNASCNELAHAQSAQVDRWLDAALGALRPHERAFAALLDALAGEREMLGGWALLWTTAAESLDRDNAALEKQR</sequence>
<evidence type="ECO:0000256" key="1">
    <source>
        <dbReference type="SAM" id="Coils"/>
    </source>
</evidence>
<evidence type="ECO:0000313" key="3">
    <source>
        <dbReference type="Proteomes" id="UP001143981"/>
    </source>
</evidence>
<organism evidence="2 3">
    <name type="scientific">Coemansia biformis</name>
    <dbReference type="NCBI Taxonomy" id="1286918"/>
    <lineage>
        <taxon>Eukaryota</taxon>
        <taxon>Fungi</taxon>
        <taxon>Fungi incertae sedis</taxon>
        <taxon>Zoopagomycota</taxon>
        <taxon>Kickxellomycotina</taxon>
        <taxon>Kickxellomycetes</taxon>
        <taxon>Kickxellales</taxon>
        <taxon>Kickxellaceae</taxon>
        <taxon>Coemansia</taxon>
    </lineage>
</organism>
<protein>
    <submittedName>
        <fullName evidence="2">Uncharacterized protein</fullName>
    </submittedName>
</protein>
<dbReference type="AlphaFoldDB" id="A0A9W8CMW6"/>